<comment type="caution">
    <text evidence="1">The sequence shown here is derived from an EMBL/GenBank/DDBJ whole genome shotgun (WGS) entry which is preliminary data.</text>
</comment>
<dbReference type="Proteomes" id="UP000789390">
    <property type="component" value="Unassembled WGS sequence"/>
</dbReference>
<dbReference type="PANTHER" id="PTHR46704">
    <property type="entry name" value="CXC DOMAIN-CONTAINING PROTEIN-RELATED"/>
    <property type="match status" value="1"/>
</dbReference>
<evidence type="ECO:0000313" key="2">
    <source>
        <dbReference type="Proteomes" id="UP000789390"/>
    </source>
</evidence>
<accession>A0A8J2S7E2</accession>
<dbReference type="AlphaFoldDB" id="A0A8J2S7E2"/>
<dbReference type="EMBL" id="CAKKLH010000321">
    <property type="protein sequence ID" value="CAH0112065.1"/>
    <property type="molecule type" value="Genomic_DNA"/>
</dbReference>
<sequence>MDPRTKLYLEVGYASKNSLKFIDFSRIAQHLGPELARSLAGFHCFTGCDQIPSFAGKGKVTALKILKSSTSYQMAFASLGSVENVSEESVVQIEKFTCEMYGIKRNTDKTKMAQVNDARYQIFCKKYDTPQKKKQNIQVKGIDGSNLPPCKSALYQQIARANCLSSVWNNAHSFKSVMFDPKRNGWQVKKHESDEKYFTLNWFDGEMLPKKLDDILLETSNYKEEQEEDLGTDLT</sequence>
<gene>
    <name evidence="1" type="ORF">DGAL_LOCUS15776</name>
</gene>
<dbReference type="OrthoDB" id="6430887at2759"/>
<proteinExistence type="predicted"/>
<dbReference type="PANTHER" id="PTHR46704:SF9">
    <property type="entry name" value="BHLH DOMAIN-CONTAINING PROTEIN"/>
    <property type="match status" value="1"/>
</dbReference>
<name>A0A8J2S7E2_9CRUS</name>
<organism evidence="1 2">
    <name type="scientific">Daphnia galeata</name>
    <dbReference type="NCBI Taxonomy" id="27404"/>
    <lineage>
        <taxon>Eukaryota</taxon>
        <taxon>Metazoa</taxon>
        <taxon>Ecdysozoa</taxon>
        <taxon>Arthropoda</taxon>
        <taxon>Crustacea</taxon>
        <taxon>Branchiopoda</taxon>
        <taxon>Diplostraca</taxon>
        <taxon>Cladocera</taxon>
        <taxon>Anomopoda</taxon>
        <taxon>Daphniidae</taxon>
        <taxon>Daphnia</taxon>
    </lineage>
</organism>
<evidence type="ECO:0000313" key="1">
    <source>
        <dbReference type="EMBL" id="CAH0112065.1"/>
    </source>
</evidence>
<protein>
    <submittedName>
        <fullName evidence="1">Uncharacterized protein</fullName>
    </submittedName>
</protein>
<reference evidence="1" key="1">
    <citation type="submission" date="2021-11" db="EMBL/GenBank/DDBJ databases">
        <authorList>
            <person name="Schell T."/>
        </authorList>
    </citation>
    <scope>NUCLEOTIDE SEQUENCE</scope>
    <source>
        <strain evidence="1">M5</strain>
    </source>
</reference>
<keyword evidence="2" id="KW-1185">Reference proteome</keyword>